<keyword evidence="2" id="KW-1185">Reference proteome</keyword>
<dbReference type="GeneID" id="33568584"/>
<gene>
    <name evidence="1" type="ORF">BCR41DRAFT_373132</name>
</gene>
<evidence type="ECO:0000313" key="1">
    <source>
        <dbReference type="EMBL" id="ORZ08831.1"/>
    </source>
</evidence>
<dbReference type="AlphaFoldDB" id="A0A1Y2GEV3"/>
<dbReference type="Proteomes" id="UP000193648">
    <property type="component" value="Unassembled WGS sequence"/>
</dbReference>
<comment type="caution">
    <text evidence="1">The sequence shown here is derived from an EMBL/GenBank/DDBJ whole genome shotgun (WGS) entry which is preliminary data.</text>
</comment>
<name>A0A1Y2GEV3_9FUNG</name>
<protein>
    <submittedName>
        <fullName evidence="1">Uncharacterized protein</fullName>
    </submittedName>
</protein>
<reference evidence="1 2" key="1">
    <citation type="submission" date="2016-07" db="EMBL/GenBank/DDBJ databases">
        <title>Pervasive Adenine N6-methylation of Active Genes in Fungi.</title>
        <authorList>
            <consortium name="DOE Joint Genome Institute"/>
            <person name="Mondo S.J."/>
            <person name="Dannebaum R.O."/>
            <person name="Kuo R.C."/>
            <person name="Labutti K."/>
            <person name="Haridas S."/>
            <person name="Kuo A."/>
            <person name="Salamov A."/>
            <person name="Ahrendt S.R."/>
            <person name="Lipzen A."/>
            <person name="Sullivan W."/>
            <person name="Andreopoulos W.B."/>
            <person name="Clum A."/>
            <person name="Lindquist E."/>
            <person name="Daum C."/>
            <person name="Ramamoorthy G.K."/>
            <person name="Gryganskyi A."/>
            <person name="Culley D."/>
            <person name="Magnuson J.K."/>
            <person name="James T.Y."/>
            <person name="O'Malley M.A."/>
            <person name="Stajich J.E."/>
            <person name="Spatafora J.W."/>
            <person name="Visel A."/>
            <person name="Grigoriev I.V."/>
        </authorList>
    </citation>
    <scope>NUCLEOTIDE SEQUENCE [LARGE SCALE GENOMIC DNA]</scope>
    <source>
        <strain evidence="1 2">NRRL 3116</strain>
    </source>
</reference>
<dbReference type="InParanoid" id="A0A1Y2GEV3"/>
<dbReference type="RefSeq" id="XP_021878614.1">
    <property type="nucleotide sequence ID" value="XM_022026741.1"/>
</dbReference>
<sequence>MPGTGSPLCSVAVDRSVELGMLERADSLILGESVSTTPPPPLIVLTSMFAADGTFKCELGNEAVGGTVPLRPPDGLGIFDPATFEAIGEVKKLAFPRLRLEPLVDMVVIIEFRSLVPTVVPLYTDPFKRLEGFPSNTMLRRWGPIMLPEDGCRTWTLGVEISGCIIGGTTRLPFICSLNSSPLKCFVISATGTGTGSPIQDWNSPDWLLGVEDDEEYCMSAFRTKLEWAIWLVLFEAGVRDPECGVGEDRVPAAVGVVGILSLDLALGDIPLILALCGDAVLEEISITISVSVLEGGVKTFSLMFFTVTAVSWLELSEWLETGGDEGRVWMVFCAGSPELLRSVVNGEPFEIDVVGGVIDGFGDMGGEKGSLGSGRVCTACELAAAALHYPPQPITISMTFIRRDSFIFRKEDRDSCLSHKRGKKRDIGGSSGLVNLSNPSLTFFFFCCAHMSRGACIKHLEEQRTVLNAQCSEQNVSIALTKQICLSVYNKNKSITSFLTPSSVHCDEKRQVSCIVQYPCMWQYGTDVVVDFGAKSLVDVAGTSPEDGLGTAHANMSGVSVADDVVDVAAVVVDGDVIRGSSDGIVAVFCGSVDSVAEEEVVLDVAPKNLAPVEE</sequence>
<dbReference type="EMBL" id="MCFF01000036">
    <property type="protein sequence ID" value="ORZ08831.1"/>
    <property type="molecule type" value="Genomic_DNA"/>
</dbReference>
<evidence type="ECO:0000313" key="2">
    <source>
        <dbReference type="Proteomes" id="UP000193648"/>
    </source>
</evidence>
<accession>A0A1Y2GEV3</accession>
<organism evidence="1 2">
    <name type="scientific">Lobosporangium transversale</name>
    <dbReference type="NCBI Taxonomy" id="64571"/>
    <lineage>
        <taxon>Eukaryota</taxon>
        <taxon>Fungi</taxon>
        <taxon>Fungi incertae sedis</taxon>
        <taxon>Mucoromycota</taxon>
        <taxon>Mortierellomycotina</taxon>
        <taxon>Mortierellomycetes</taxon>
        <taxon>Mortierellales</taxon>
        <taxon>Mortierellaceae</taxon>
        <taxon>Lobosporangium</taxon>
    </lineage>
</organism>
<proteinExistence type="predicted"/>